<protein>
    <recommendedName>
        <fullName evidence="3">Lipoprotein</fullName>
    </recommendedName>
</protein>
<dbReference type="AlphaFoldDB" id="A0A1E5T5Q6"/>
<evidence type="ECO:0000313" key="1">
    <source>
        <dbReference type="EMBL" id="OEK06686.1"/>
    </source>
</evidence>
<accession>A0A1E5T5Q6</accession>
<comment type="caution">
    <text evidence="1">The sequence shown here is derived from an EMBL/GenBank/DDBJ whole genome shotgun (WGS) entry which is preliminary data.</text>
</comment>
<reference evidence="1 2" key="1">
    <citation type="submission" date="2016-08" db="EMBL/GenBank/DDBJ databases">
        <title>Draft genome of Fabibacter sp. strain SK-8.</title>
        <authorList>
            <person name="Wong S.-K."/>
            <person name="Hamasaki K."/>
            <person name="Yoshizawa S."/>
        </authorList>
    </citation>
    <scope>NUCLEOTIDE SEQUENCE [LARGE SCALE GENOMIC DNA]</scope>
    <source>
        <strain evidence="1 2">SK-8</strain>
    </source>
</reference>
<gene>
    <name evidence="1" type="ORF">BFP71_03205</name>
</gene>
<sequence>MNKSSLHKHIPIVVLIVVLVTSCNNQKKIISELGSVLQNKSSKLGIDFNKKEVLVIIPRTGCSDCIGTADLYYKEASYDPSRIQFVFTRIQSVKTLKIRMGKDIVRKEFVHIDSESRFSTGKLHSIYPLIVRLEEGEIKGIEYLSPDKKNLIDELRDRVSL</sequence>
<dbReference type="PROSITE" id="PS51257">
    <property type="entry name" value="PROKAR_LIPOPROTEIN"/>
    <property type="match status" value="1"/>
</dbReference>
<organism evidence="1 2">
    <name type="scientific">Roseivirga misakiensis</name>
    <dbReference type="NCBI Taxonomy" id="1563681"/>
    <lineage>
        <taxon>Bacteria</taxon>
        <taxon>Pseudomonadati</taxon>
        <taxon>Bacteroidota</taxon>
        <taxon>Cytophagia</taxon>
        <taxon>Cytophagales</taxon>
        <taxon>Roseivirgaceae</taxon>
        <taxon>Roseivirga</taxon>
    </lineage>
</organism>
<name>A0A1E5T5Q6_9BACT</name>
<evidence type="ECO:0008006" key="3">
    <source>
        <dbReference type="Google" id="ProtNLM"/>
    </source>
</evidence>
<proteinExistence type="predicted"/>
<dbReference type="RefSeq" id="WP_069833998.1">
    <property type="nucleotide sequence ID" value="NZ_MDGQ01000003.1"/>
</dbReference>
<evidence type="ECO:0000313" key="2">
    <source>
        <dbReference type="Proteomes" id="UP000095552"/>
    </source>
</evidence>
<dbReference type="EMBL" id="MDGQ01000003">
    <property type="protein sequence ID" value="OEK06686.1"/>
    <property type="molecule type" value="Genomic_DNA"/>
</dbReference>
<keyword evidence="2" id="KW-1185">Reference proteome</keyword>
<dbReference type="STRING" id="1563681.BFP71_03205"/>
<dbReference type="Proteomes" id="UP000095552">
    <property type="component" value="Unassembled WGS sequence"/>
</dbReference>
<dbReference type="OrthoDB" id="826030at2"/>